<evidence type="ECO:0000313" key="3">
    <source>
        <dbReference type="Proteomes" id="UP000285405"/>
    </source>
</evidence>
<accession>A0A420HRX6</accession>
<sequence>MSEYTTIPKLCGSQNFTIWEIRMKALLVKQNFSSIINTDDVSTDVNDRALAEIHLFLQDGPLLQIRNETRAHAAWKALRSLYNPQGFSSEFLLLKEFFAAKLQNYNSMEEYLNKIRQLNDDLSAKNIVLPKQVIVAWVLNNLTDDFEMIVSTITQSLRTDITSYTFDQLFSNLLDESKRLSSLNTSHDNVLLTSTRGKQKQRYHSVPNNKYKIQKGKYCQRCKRNNHSTAECFFLKKNKQLHKQVQENKTSPIEEVDNLLITHENNTDQLIDFNSMDLDLDLGQDQVFITIPHDPTHTESMPDTVTNFALMLQHDGHPSTKFIIDTAATKHIISNIQLFSSFQKCKKTVNWGNAKSVDITGTGTVIIKFANNINTYTLHNCLYMPDLGINIISQSEMRADFLSIFTKEKVVIKCQNEVIAHGYKVNNLYYLNVEKVILPEQVINSQLKNAPSASRTTSTAHAYVNQTDIHDLHVLAYIKYVTQTK</sequence>
<evidence type="ECO:0000313" key="2">
    <source>
        <dbReference type="EMBL" id="RKF60176.1"/>
    </source>
</evidence>
<gene>
    <name evidence="2" type="ORF">GcC1_168014</name>
</gene>
<comment type="caution">
    <text evidence="2">The sequence shown here is derived from an EMBL/GenBank/DDBJ whole genome shotgun (WGS) entry which is preliminary data.</text>
</comment>
<evidence type="ECO:0000259" key="1">
    <source>
        <dbReference type="Pfam" id="PF22936"/>
    </source>
</evidence>
<dbReference type="EMBL" id="MCBR01016858">
    <property type="protein sequence ID" value="RKF60176.1"/>
    <property type="molecule type" value="Genomic_DNA"/>
</dbReference>
<dbReference type="Pfam" id="PF22936">
    <property type="entry name" value="Pol_BBD"/>
    <property type="match status" value="1"/>
</dbReference>
<dbReference type="AlphaFoldDB" id="A0A420HRX6"/>
<organism evidence="2 3">
    <name type="scientific">Golovinomyces cichoracearum</name>
    <dbReference type="NCBI Taxonomy" id="62708"/>
    <lineage>
        <taxon>Eukaryota</taxon>
        <taxon>Fungi</taxon>
        <taxon>Dikarya</taxon>
        <taxon>Ascomycota</taxon>
        <taxon>Pezizomycotina</taxon>
        <taxon>Leotiomycetes</taxon>
        <taxon>Erysiphales</taxon>
        <taxon>Erysiphaceae</taxon>
        <taxon>Golovinomyces</taxon>
    </lineage>
</organism>
<dbReference type="Proteomes" id="UP000285405">
    <property type="component" value="Unassembled WGS sequence"/>
</dbReference>
<dbReference type="OrthoDB" id="3599317at2759"/>
<dbReference type="PANTHER" id="PTHR47481:SF31">
    <property type="entry name" value="OS01G0873500 PROTEIN"/>
    <property type="match status" value="1"/>
</dbReference>
<dbReference type="PANTHER" id="PTHR47481">
    <property type="match status" value="1"/>
</dbReference>
<name>A0A420HRX6_9PEZI</name>
<proteinExistence type="predicted"/>
<dbReference type="Pfam" id="PF14223">
    <property type="entry name" value="Retrotran_gag_2"/>
    <property type="match status" value="1"/>
</dbReference>
<dbReference type="InterPro" id="IPR054722">
    <property type="entry name" value="PolX-like_BBD"/>
</dbReference>
<feature type="domain" description="Retrovirus-related Pol polyprotein from transposon TNT 1-94-like beta-barrel" evidence="1">
    <location>
        <begin position="322"/>
        <end position="397"/>
    </location>
</feature>
<protein>
    <submittedName>
        <fullName evidence="2">Retrovirus-related Pol polyprotein from transposon TNT 1-94</fullName>
    </submittedName>
</protein>
<reference evidence="2 3" key="1">
    <citation type="journal article" date="2018" name="BMC Genomics">
        <title>Comparative genome analyses reveal sequence features reflecting distinct modes of host-adaptation between dicot and monocot powdery mildew.</title>
        <authorList>
            <person name="Wu Y."/>
            <person name="Ma X."/>
            <person name="Pan Z."/>
            <person name="Kale S.D."/>
            <person name="Song Y."/>
            <person name="King H."/>
            <person name="Zhang Q."/>
            <person name="Presley C."/>
            <person name="Deng X."/>
            <person name="Wei C.I."/>
            <person name="Xiao S."/>
        </authorList>
    </citation>
    <scope>NUCLEOTIDE SEQUENCE [LARGE SCALE GENOMIC DNA]</scope>
    <source>
        <strain evidence="2">UCSC1</strain>
    </source>
</reference>